<protein>
    <submittedName>
        <fullName evidence="2">Uncharacterized protein</fullName>
    </submittedName>
</protein>
<sequence>MEGVGARLGRSSTRYGPATVFSGPVRKWKKRWVHVNPSSNHNSFHSHHHNATTNAAAASSSAANHSSSSNGNNGSHLLLYKWTPLSQSNGSSSTTNHFNGNNINTTNENANLSNGDVTEEPPRRKFKYIPVLFFVFFSLVQLDSLSGSWMNSAFCFLSSYSYKAFQGCNWYKKTCMSFTPVKHNTFGYVVDLLERQKKEAEEQEASEKFDDESKPSDTDPNAAEPVSKSDSADEKPDINDVPMEENQFPSNFGLNTLQSQDGNQVVRQDLNESTLDLSLGLLS</sequence>
<keyword evidence="3" id="KW-1185">Reference proteome</keyword>
<proteinExistence type="predicted"/>
<feature type="compositionally biased region" description="Basic and acidic residues" evidence="1">
    <location>
        <begin position="199"/>
        <end position="217"/>
    </location>
</feature>
<feature type="region of interest" description="Disordered" evidence="1">
    <location>
        <begin position="199"/>
        <end position="264"/>
    </location>
</feature>
<dbReference type="EMBL" id="JAAWWB010000007">
    <property type="protein sequence ID" value="KAG6778447.1"/>
    <property type="molecule type" value="Genomic_DNA"/>
</dbReference>
<organism evidence="2 3">
    <name type="scientific">Populus tomentosa</name>
    <name type="common">Chinese white poplar</name>
    <dbReference type="NCBI Taxonomy" id="118781"/>
    <lineage>
        <taxon>Eukaryota</taxon>
        <taxon>Viridiplantae</taxon>
        <taxon>Streptophyta</taxon>
        <taxon>Embryophyta</taxon>
        <taxon>Tracheophyta</taxon>
        <taxon>Spermatophyta</taxon>
        <taxon>Magnoliopsida</taxon>
        <taxon>eudicotyledons</taxon>
        <taxon>Gunneridae</taxon>
        <taxon>Pentapetalae</taxon>
        <taxon>rosids</taxon>
        <taxon>fabids</taxon>
        <taxon>Malpighiales</taxon>
        <taxon>Salicaceae</taxon>
        <taxon>Saliceae</taxon>
        <taxon>Populus</taxon>
    </lineage>
</organism>
<dbReference type="AlphaFoldDB" id="A0A8X8D5J2"/>
<dbReference type="PANTHER" id="PTHR34572">
    <property type="entry name" value="GOLGIN FAMILY A PROTEIN"/>
    <property type="match status" value="1"/>
</dbReference>
<gene>
    <name evidence="2" type="ORF">POTOM_014781</name>
</gene>
<evidence type="ECO:0000313" key="2">
    <source>
        <dbReference type="EMBL" id="KAG6778447.1"/>
    </source>
</evidence>
<dbReference type="OrthoDB" id="2020529at2759"/>
<feature type="compositionally biased region" description="Low complexity" evidence="1">
    <location>
        <begin position="94"/>
        <end position="114"/>
    </location>
</feature>
<comment type="caution">
    <text evidence="2">The sequence shown here is derived from an EMBL/GenBank/DDBJ whole genome shotgun (WGS) entry which is preliminary data.</text>
</comment>
<dbReference type="Proteomes" id="UP000886885">
    <property type="component" value="Chromosome 4A"/>
</dbReference>
<dbReference type="PANTHER" id="PTHR34572:SF1">
    <property type="entry name" value="GOLGIN FAMILY A PROTEIN"/>
    <property type="match status" value="1"/>
</dbReference>
<feature type="region of interest" description="Disordered" evidence="1">
    <location>
        <begin position="91"/>
        <end position="120"/>
    </location>
</feature>
<feature type="compositionally biased region" description="Low complexity" evidence="1">
    <location>
        <begin position="51"/>
        <end position="70"/>
    </location>
</feature>
<feature type="compositionally biased region" description="Polar residues" evidence="1">
    <location>
        <begin position="247"/>
        <end position="264"/>
    </location>
</feature>
<feature type="region of interest" description="Disordered" evidence="1">
    <location>
        <begin position="39"/>
        <end position="70"/>
    </location>
</feature>
<name>A0A8X8D5J2_POPTO</name>
<evidence type="ECO:0000256" key="1">
    <source>
        <dbReference type="SAM" id="MobiDB-lite"/>
    </source>
</evidence>
<reference evidence="2" key="1">
    <citation type="journal article" date="2020" name="bioRxiv">
        <title>Hybrid origin of Populus tomentosa Carr. identified through genome sequencing and phylogenomic analysis.</title>
        <authorList>
            <person name="An X."/>
            <person name="Gao K."/>
            <person name="Chen Z."/>
            <person name="Li J."/>
            <person name="Yang X."/>
            <person name="Yang X."/>
            <person name="Zhou J."/>
            <person name="Guo T."/>
            <person name="Zhao T."/>
            <person name="Huang S."/>
            <person name="Miao D."/>
            <person name="Khan W.U."/>
            <person name="Rao P."/>
            <person name="Ye M."/>
            <person name="Lei B."/>
            <person name="Liao W."/>
            <person name="Wang J."/>
            <person name="Ji L."/>
            <person name="Li Y."/>
            <person name="Guo B."/>
            <person name="Mustafa N.S."/>
            <person name="Li S."/>
            <person name="Yun Q."/>
            <person name="Keller S.R."/>
            <person name="Mao J."/>
            <person name="Zhang R."/>
            <person name="Strauss S.H."/>
        </authorList>
    </citation>
    <scope>NUCLEOTIDE SEQUENCE</scope>
    <source>
        <strain evidence="2">GM15</strain>
        <tissue evidence="2">Leaf</tissue>
    </source>
</reference>
<evidence type="ECO:0000313" key="3">
    <source>
        <dbReference type="Proteomes" id="UP000886885"/>
    </source>
</evidence>
<accession>A0A8X8D5J2</accession>
<feature type="region of interest" description="Disordered" evidence="1">
    <location>
        <begin position="1"/>
        <end position="20"/>
    </location>
</feature>